<dbReference type="AlphaFoldDB" id="A0A9W3B6E2"/>
<dbReference type="OMA" id="CATHDES"/>
<evidence type="ECO:0000313" key="3">
    <source>
        <dbReference type="RefSeq" id="XP_055895040.1"/>
    </source>
</evidence>
<keyword evidence="2" id="KW-1185">Reference proteome</keyword>
<sequence>MTPFTEYKQSAACSKYVTSLMIPPIIAGKPLYSFLDTMGSKLSRCCSKGKQGEENNNELCNSEDDCKYRIKECPDWCEYILNNQINDNEVPLIGDHETQESEGGEADLQRHRGDCKKNPGHREFIPVHTFKLKHLPEDHQDNDLYELIKSTADLTVRVGVTMVSPHRPKFWPGTTQPYPFYKMSDTQSLRTGSGCVCYMNKSQVKDKRNTNYRKCWCRKCQNSDSPSNNWWGVYVITATHVVFDDIEARHTSLRFFYDKDDSPLVSVDKVNVESVSINYDVCFLKCVTCDKNVGNKLFEMWKHYDDVFEKVSRKYFEPRLRLEIDFEVLHPFDRPKQIRIFHLKDEEMSNTDICLPIDCSESTVEDCLDVLEKHLENNLVKNEQFLSDRENQKSEGVEADLYKYIVGSKKNAVNSNFIPVDTFTIKHLPQSYQDIDLYDFIKTKIDMTVRVDVKIDSLNRPKLWPKTTHPYPFNSMSDPINLRTGSGCVWKVHKFQNGIKENGFNGRTDYTKCWCRKCEVSDLPSMVWWEIRVNTSTHVVFDDIEASHATLRFFYDKDDSPVVVVDKVSVVDVNIEHDRCKLKCVTCDTNLGNKLMDMWKNFENAWWKVRNKYTDFSSKHKLNFIVSHPHGCSKQVSVGQWINKQKVSDRRSKFTYTTCTCPGSSGAQVHCVGYNDYFCSGLVHSGSLVFGLNYSGAGWVL</sequence>
<dbReference type="Proteomes" id="UP001165740">
    <property type="component" value="Chromosome 8"/>
</dbReference>
<feature type="compositionally biased region" description="Basic and acidic residues" evidence="1">
    <location>
        <begin position="107"/>
        <end position="120"/>
    </location>
</feature>
<organism evidence="2 3">
    <name type="scientific">Biomphalaria glabrata</name>
    <name type="common">Bloodfluke planorb</name>
    <name type="synonym">Freshwater snail</name>
    <dbReference type="NCBI Taxonomy" id="6526"/>
    <lineage>
        <taxon>Eukaryota</taxon>
        <taxon>Metazoa</taxon>
        <taxon>Spiralia</taxon>
        <taxon>Lophotrochozoa</taxon>
        <taxon>Mollusca</taxon>
        <taxon>Gastropoda</taxon>
        <taxon>Heterobranchia</taxon>
        <taxon>Euthyneura</taxon>
        <taxon>Panpulmonata</taxon>
        <taxon>Hygrophila</taxon>
        <taxon>Lymnaeoidea</taxon>
        <taxon>Planorbidae</taxon>
        <taxon>Biomphalaria</taxon>
    </lineage>
</organism>
<evidence type="ECO:0000313" key="2">
    <source>
        <dbReference type="Proteomes" id="UP001165740"/>
    </source>
</evidence>
<proteinExistence type="predicted"/>
<name>A0A9W3B6E2_BIOGL</name>
<dbReference type="OrthoDB" id="10038545at2759"/>
<protein>
    <submittedName>
        <fullName evidence="3">Uncharacterized protein LOC129927795 isoform X1</fullName>
    </submittedName>
</protein>
<feature type="region of interest" description="Disordered" evidence="1">
    <location>
        <begin position="98"/>
        <end position="120"/>
    </location>
</feature>
<reference evidence="3" key="1">
    <citation type="submission" date="2025-08" db="UniProtKB">
        <authorList>
            <consortium name="RefSeq"/>
        </authorList>
    </citation>
    <scope>IDENTIFICATION</scope>
</reference>
<dbReference type="RefSeq" id="XP_055895040.1">
    <property type="nucleotide sequence ID" value="XM_056039065.1"/>
</dbReference>
<evidence type="ECO:0000256" key="1">
    <source>
        <dbReference type="SAM" id="MobiDB-lite"/>
    </source>
</evidence>
<accession>A0A9W3B6E2</accession>
<dbReference type="GeneID" id="129927795"/>
<gene>
    <name evidence="3" type="primary">LOC129927795</name>
</gene>